<accession>A0A4R5U8A0</accession>
<organism evidence="2 3">
    <name type="scientific">Luteimonas terrae</name>
    <dbReference type="NCBI Taxonomy" id="1530191"/>
    <lineage>
        <taxon>Bacteria</taxon>
        <taxon>Pseudomonadati</taxon>
        <taxon>Pseudomonadota</taxon>
        <taxon>Gammaproteobacteria</taxon>
        <taxon>Lysobacterales</taxon>
        <taxon>Lysobacteraceae</taxon>
        <taxon>Luteimonas</taxon>
    </lineage>
</organism>
<sequence>MTSIYGISAQTYHRLPPEDQASVRASFQSQQTPAAPAPPAAEPLPAPTVAGATTAQDAVAALHALPTPNHADLGQLRLPPEDRQSIVDSRNAVYNATRAEAAQAAIDRLAPQRSDYDALPPATANMEFQYAQQAWAQNPYANELQRIVDEATASPTDIPAYLDAGSSAADTAQFTPAQIRGALAAVGVDIPADASGETLQAARELLATFPVDVLATAINPGSQVSFTQGAGLGTPNLVGPSVGFDVQAGAEVSLSDVTTGVDFAQTQRFEASVTVQGGAGVDLSKTPLQRLYGWADKLDRLPDAARDLANASPVLRQVLKGLPVSGSYTEFTGTQLSYEATVTAAQGAQVADGNVDALPNPLDPLNMASGTSVLMRGQALTGSQFEANYKAFTLGGTTTELSGLGFGVTRLEGSVVEIYSGPVETVENASFFGLGRQGTLAVGFGSELSMESREMQIARLDLSTAEGQAAYQAFVSGGTIPDWAPPGVQQSGTTEVFSHDYARSVGLQVGGLSVGLSSESTGTITQTRWADGTTDYTNTYTSATGITSEVTSTVNADGTLNHDDAIWRIVYADIDPASANYIESAYDPSQANDFADHNQHVQLQMTSADLMQLRDIARTYVGTQMDPGILEELDSGVRSPNPLSPEQAIAIAQTPDEVFAALTNSDNGTAYAEALLALSSGADPMPGSVRLASAD</sequence>
<name>A0A4R5U8A0_9GAMM</name>
<protein>
    <submittedName>
        <fullName evidence="2">Uncharacterized protein</fullName>
    </submittedName>
</protein>
<feature type="region of interest" description="Disordered" evidence="1">
    <location>
        <begin position="1"/>
        <end position="48"/>
    </location>
</feature>
<feature type="compositionally biased region" description="Pro residues" evidence="1">
    <location>
        <begin position="35"/>
        <end position="46"/>
    </location>
</feature>
<evidence type="ECO:0000313" key="3">
    <source>
        <dbReference type="Proteomes" id="UP000295543"/>
    </source>
</evidence>
<feature type="compositionally biased region" description="Polar residues" evidence="1">
    <location>
        <begin position="1"/>
        <end position="11"/>
    </location>
</feature>
<gene>
    <name evidence="2" type="ORF">E2F49_10135</name>
</gene>
<feature type="compositionally biased region" description="Polar residues" evidence="1">
    <location>
        <begin position="23"/>
        <end position="32"/>
    </location>
</feature>
<dbReference type="EMBL" id="SMTG01000004">
    <property type="protein sequence ID" value="TDK30705.1"/>
    <property type="molecule type" value="Genomic_DNA"/>
</dbReference>
<keyword evidence="3" id="KW-1185">Reference proteome</keyword>
<dbReference type="AlphaFoldDB" id="A0A4R5U8A0"/>
<dbReference type="Proteomes" id="UP000295543">
    <property type="component" value="Unassembled WGS sequence"/>
</dbReference>
<evidence type="ECO:0000256" key="1">
    <source>
        <dbReference type="SAM" id="MobiDB-lite"/>
    </source>
</evidence>
<comment type="caution">
    <text evidence="2">The sequence shown here is derived from an EMBL/GenBank/DDBJ whole genome shotgun (WGS) entry which is preliminary data.</text>
</comment>
<evidence type="ECO:0000313" key="2">
    <source>
        <dbReference type="EMBL" id="TDK30705.1"/>
    </source>
</evidence>
<dbReference type="RefSeq" id="WP_133393778.1">
    <property type="nucleotide sequence ID" value="NZ_SMTG01000004.1"/>
</dbReference>
<reference evidence="2 3" key="1">
    <citation type="submission" date="2019-03" db="EMBL/GenBank/DDBJ databases">
        <title>Luteimonas zhaokaii sp.nov., isolated from the rectal contents of Plateau pika in Yushu, Qinghai Province, China.</title>
        <authorList>
            <person name="Zhang G."/>
        </authorList>
    </citation>
    <scope>NUCLEOTIDE SEQUENCE [LARGE SCALE GENOMIC DNA]</scope>
    <source>
        <strain evidence="2 3">THG-MD21</strain>
    </source>
</reference>
<dbReference type="OrthoDB" id="6012760at2"/>
<proteinExistence type="predicted"/>